<reference evidence="2 3" key="1">
    <citation type="submission" date="2017-11" db="EMBL/GenBank/DDBJ databases">
        <title>Genomic Encyclopedia of Archaeal and Bacterial Type Strains, Phase II (KMG-II): From Individual Species to Whole Genera.</title>
        <authorList>
            <person name="Goeker M."/>
        </authorList>
    </citation>
    <scope>NUCLEOTIDE SEQUENCE [LARGE SCALE GENOMIC DNA]</scope>
    <source>
        <strain evidence="2 3">DSM 25478</strain>
    </source>
</reference>
<dbReference type="RefSeq" id="WP_203968320.1">
    <property type="nucleotide sequence ID" value="NZ_BOOX01000022.1"/>
</dbReference>
<dbReference type="AlphaFoldDB" id="A0A2M9CPG9"/>
<accession>A0A2M9CPG9</accession>
<keyword evidence="3" id="KW-1185">Reference proteome</keyword>
<protein>
    <recommendedName>
        <fullName evidence="1">DUF6881 domain-containing protein</fullName>
    </recommendedName>
</protein>
<evidence type="ECO:0000313" key="2">
    <source>
        <dbReference type="EMBL" id="PJJ73784.1"/>
    </source>
</evidence>
<dbReference type="EMBL" id="PGFE01000002">
    <property type="protein sequence ID" value="PJJ73784.1"/>
    <property type="molecule type" value="Genomic_DNA"/>
</dbReference>
<evidence type="ECO:0000259" key="1">
    <source>
        <dbReference type="Pfam" id="PF21812"/>
    </source>
</evidence>
<dbReference type="Pfam" id="PF21812">
    <property type="entry name" value="DUF6881"/>
    <property type="match status" value="1"/>
</dbReference>
<dbReference type="InterPro" id="IPR049248">
    <property type="entry name" value="DUF6881"/>
</dbReference>
<sequence length="115" mass="13270">MFEIAILLIWQAASWGLEGMSVRYVKVAWSHELEDEPVLYLSELGEDGCENRKIQFFRDGKVEWADKFHETASVGLSEVAFPLDLREISDQPGFSAAEIAPEEFEREWVKDRSME</sequence>
<dbReference type="Proteomes" id="UP000231693">
    <property type="component" value="Unassembled WGS sequence"/>
</dbReference>
<feature type="domain" description="DUF6881" evidence="1">
    <location>
        <begin position="23"/>
        <end position="110"/>
    </location>
</feature>
<organism evidence="2 3">
    <name type="scientific">Sediminihabitans luteus</name>
    <dbReference type="NCBI Taxonomy" id="1138585"/>
    <lineage>
        <taxon>Bacteria</taxon>
        <taxon>Bacillati</taxon>
        <taxon>Actinomycetota</taxon>
        <taxon>Actinomycetes</taxon>
        <taxon>Micrococcales</taxon>
        <taxon>Cellulomonadaceae</taxon>
        <taxon>Sediminihabitans</taxon>
    </lineage>
</organism>
<proteinExistence type="predicted"/>
<gene>
    <name evidence="2" type="ORF">CLV28_1262</name>
</gene>
<comment type="caution">
    <text evidence="2">The sequence shown here is derived from an EMBL/GenBank/DDBJ whole genome shotgun (WGS) entry which is preliminary data.</text>
</comment>
<evidence type="ECO:0000313" key="3">
    <source>
        <dbReference type="Proteomes" id="UP000231693"/>
    </source>
</evidence>
<name>A0A2M9CPG9_9CELL</name>